<dbReference type="GO" id="GO:0008076">
    <property type="term" value="C:voltage-gated potassium channel complex"/>
    <property type="evidence" value="ECO:0007669"/>
    <property type="project" value="InterPro"/>
</dbReference>
<dbReference type="PANTHER" id="PTHR11537:SF254">
    <property type="entry name" value="POTASSIUM VOLTAGE-GATED CHANNEL PROTEIN SHAB"/>
    <property type="match status" value="1"/>
</dbReference>
<name>A0A6B3N4U8_9CYAN</name>
<dbReference type="SUPFAM" id="SSF81324">
    <property type="entry name" value="Voltage-gated potassium channels"/>
    <property type="match status" value="1"/>
</dbReference>
<feature type="transmembrane region" description="Helical" evidence="12">
    <location>
        <begin position="174"/>
        <end position="193"/>
    </location>
</feature>
<keyword evidence="11" id="KW-0407">Ion channel</keyword>
<dbReference type="AlphaFoldDB" id="A0A6B3N4U8"/>
<keyword evidence="7" id="KW-0630">Potassium</keyword>
<keyword evidence="10 12" id="KW-0472">Membrane</keyword>
<feature type="transmembrane region" description="Helical" evidence="12">
    <location>
        <begin position="199"/>
        <end position="219"/>
    </location>
</feature>
<keyword evidence="5" id="KW-0631">Potassium channel</keyword>
<keyword evidence="4 12" id="KW-0812">Transmembrane</keyword>
<accession>A0A6B3N4U8</accession>
<dbReference type="InterPro" id="IPR005821">
    <property type="entry name" value="Ion_trans_dom"/>
</dbReference>
<proteinExistence type="predicted"/>
<evidence type="ECO:0000256" key="12">
    <source>
        <dbReference type="SAM" id="Phobius"/>
    </source>
</evidence>
<evidence type="ECO:0000256" key="4">
    <source>
        <dbReference type="ARBA" id="ARBA00022692"/>
    </source>
</evidence>
<evidence type="ECO:0000256" key="5">
    <source>
        <dbReference type="ARBA" id="ARBA00022826"/>
    </source>
</evidence>
<dbReference type="PANTHER" id="PTHR11537">
    <property type="entry name" value="VOLTAGE-GATED POTASSIUM CHANNEL"/>
    <property type="match status" value="1"/>
</dbReference>
<dbReference type="PRINTS" id="PR00169">
    <property type="entry name" value="KCHANNEL"/>
</dbReference>
<feature type="transmembrane region" description="Helical" evidence="12">
    <location>
        <begin position="140"/>
        <end position="162"/>
    </location>
</feature>
<feature type="transmembrane region" description="Helical" evidence="12">
    <location>
        <begin position="57"/>
        <end position="75"/>
    </location>
</feature>
<evidence type="ECO:0000256" key="7">
    <source>
        <dbReference type="ARBA" id="ARBA00022958"/>
    </source>
</evidence>
<dbReference type="InterPro" id="IPR027359">
    <property type="entry name" value="Volt_channel_dom_sf"/>
</dbReference>
<dbReference type="InterPro" id="IPR028325">
    <property type="entry name" value="VG_K_chnl"/>
</dbReference>
<evidence type="ECO:0000256" key="2">
    <source>
        <dbReference type="ARBA" id="ARBA00022448"/>
    </source>
</evidence>
<keyword evidence="6" id="KW-0851">Voltage-gated channel</keyword>
<evidence type="ECO:0000256" key="3">
    <source>
        <dbReference type="ARBA" id="ARBA00022538"/>
    </source>
</evidence>
<dbReference type="Gene3D" id="1.10.287.70">
    <property type="match status" value="1"/>
</dbReference>
<evidence type="ECO:0000256" key="6">
    <source>
        <dbReference type="ARBA" id="ARBA00022882"/>
    </source>
</evidence>
<evidence type="ECO:0000259" key="13">
    <source>
        <dbReference type="Pfam" id="PF00520"/>
    </source>
</evidence>
<evidence type="ECO:0000256" key="9">
    <source>
        <dbReference type="ARBA" id="ARBA00023065"/>
    </source>
</evidence>
<keyword evidence="3" id="KW-0633">Potassium transport</keyword>
<keyword evidence="9" id="KW-0406">Ion transport</keyword>
<evidence type="ECO:0000256" key="11">
    <source>
        <dbReference type="ARBA" id="ARBA00023303"/>
    </source>
</evidence>
<evidence type="ECO:0000256" key="8">
    <source>
        <dbReference type="ARBA" id="ARBA00022989"/>
    </source>
</evidence>
<dbReference type="Pfam" id="PF00520">
    <property type="entry name" value="Ion_trans"/>
    <property type="match status" value="1"/>
</dbReference>
<keyword evidence="8 12" id="KW-1133">Transmembrane helix</keyword>
<dbReference type="EMBL" id="JAAHFQ010000038">
    <property type="protein sequence ID" value="NER26607.1"/>
    <property type="molecule type" value="Genomic_DNA"/>
</dbReference>
<reference evidence="14" key="1">
    <citation type="submission" date="2019-11" db="EMBL/GenBank/DDBJ databases">
        <title>Genomic insights into an expanded diversity of filamentous marine cyanobacteria reveals the extraordinary biosynthetic potential of Moorea and Okeania.</title>
        <authorList>
            <person name="Ferreira Leao T."/>
            <person name="Wang M."/>
            <person name="Moss N."/>
            <person name="Da Silva R."/>
            <person name="Sanders J."/>
            <person name="Nurk S."/>
            <person name="Gurevich A."/>
            <person name="Humphrey G."/>
            <person name="Reher R."/>
            <person name="Zhu Q."/>
            <person name="Belda-Ferre P."/>
            <person name="Glukhov E."/>
            <person name="Rex R."/>
            <person name="Dorrestein P.C."/>
            <person name="Knight R."/>
            <person name="Pevzner P."/>
            <person name="Gerwick W.H."/>
            <person name="Gerwick L."/>
        </authorList>
    </citation>
    <scope>NUCLEOTIDE SEQUENCE</scope>
    <source>
        <strain evidence="14">SIO1C4</strain>
    </source>
</reference>
<feature type="transmembrane region" description="Helical" evidence="12">
    <location>
        <begin position="87"/>
        <end position="112"/>
    </location>
</feature>
<dbReference type="GO" id="GO:0005249">
    <property type="term" value="F:voltage-gated potassium channel activity"/>
    <property type="evidence" value="ECO:0007669"/>
    <property type="project" value="InterPro"/>
</dbReference>
<comment type="caution">
    <text evidence="14">The sequence shown here is derived from an EMBL/GenBank/DDBJ whole genome shotgun (WGS) entry which is preliminary data.</text>
</comment>
<evidence type="ECO:0000256" key="10">
    <source>
        <dbReference type="ARBA" id="ARBA00023136"/>
    </source>
</evidence>
<feature type="transmembrane region" description="Helical" evidence="12">
    <location>
        <begin position="27"/>
        <end position="45"/>
    </location>
</feature>
<feature type="domain" description="Ion transport" evidence="13">
    <location>
        <begin position="25"/>
        <end position="215"/>
    </location>
</feature>
<sequence>MSHILLREKVEFFLEDIETPFGRALKLMIAGLVLLSSGIFVAQTYPLPTSVRFQLDILDFSILVIFAVEYLLRFWCAKQKIRFFFSLYSLIDLIAILPFFLGLINTSFFLILREFRILRLIRFIERPTLFGIATHENGIIFARIIFTLFAIIFIHSGLIYQVEHPVNSQVFRTFWDAVYFSIVTMTTVGFGDMTPSSEVGRLITLLMILTGIVLIPWQVGELVKQLVKSANKVEIVCSGCGWQFHDMDANFCKICGTELVKSEKVN</sequence>
<protein>
    <submittedName>
        <fullName evidence="14">Ion transporter</fullName>
    </submittedName>
</protein>
<evidence type="ECO:0000313" key="14">
    <source>
        <dbReference type="EMBL" id="NER26607.1"/>
    </source>
</evidence>
<comment type="subcellular location">
    <subcellularLocation>
        <location evidence="1">Membrane</location>
        <topology evidence="1">Multi-pass membrane protein</topology>
    </subcellularLocation>
</comment>
<dbReference type="GO" id="GO:0001508">
    <property type="term" value="P:action potential"/>
    <property type="evidence" value="ECO:0007669"/>
    <property type="project" value="TreeGrafter"/>
</dbReference>
<organism evidence="14">
    <name type="scientific">Symploca sp. SIO1C4</name>
    <dbReference type="NCBI Taxonomy" id="2607765"/>
    <lineage>
        <taxon>Bacteria</taxon>
        <taxon>Bacillati</taxon>
        <taxon>Cyanobacteriota</taxon>
        <taxon>Cyanophyceae</taxon>
        <taxon>Coleofasciculales</taxon>
        <taxon>Coleofasciculaceae</taxon>
        <taxon>Symploca</taxon>
    </lineage>
</organism>
<keyword evidence="2" id="KW-0813">Transport</keyword>
<evidence type="ECO:0000256" key="1">
    <source>
        <dbReference type="ARBA" id="ARBA00004141"/>
    </source>
</evidence>
<dbReference type="Gene3D" id="1.20.120.350">
    <property type="entry name" value="Voltage-gated potassium channels. Chain C"/>
    <property type="match status" value="1"/>
</dbReference>
<gene>
    <name evidence="14" type="ORF">F6J89_02995</name>
</gene>